<dbReference type="PROSITE" id="PS50943">
    <property type="entry name" value="HTH_CROC1"/>
    <property type="match status" value="1"/>
</dbReference>
<dbReference type="EMBL" id="LGKG01000024">
    <property type="protein sequence ID" value="KPC65953.1"/>
    <property type="molecule type" value="Genomic_DNA"/>
</dbReference>
<evidence type="ECO:0000313" key="3">
    <source>
        <dbReference type="Proteomes" id="UP000037982"/>
    </source>
</evidence>
<dbReference type="InterPro" id="IPR001387">
    <property type="entry name" value="Cro/C1-type_HTH"/>
</dbReference>
<dbReference type="PATRIC" id="fig|66876.3.peg.1278"/>
<dbReference type="Pfam" id="PF19054">
    <property type="entry name" value="DUF5753"/>
    <property type="match status" value="1"/>
</dbReference>
<dbReference type="Proteomes" id="UP000037982">
    <property type="component" value="Unassembled WGS sequence"/>
</dbReference>
<feature type="domain" description="HTH cro/C1-type" evidence="1">
    <location>
        <begin position="1"/>
        <end position="34"/>
    </location>
</feature>
<protein>
    <submittedName>
        <fullName evidence="2">Regulator</fullName>
    </submittedName>
</protein>
<organism evidence="2 3">
    <name type="scientific">Streptomyces chattanoogensis</name>
    <dbReference type="NCBI Taxonomy" id="66876"/>
    <lineage>
        <taxon>Bacteria</taxon>
        <taxon>Bacillati</taxon>
        <taxon>Actinomycetota</taxon>
        <taxon>Actinomycetes</taxon>
        <taxon>Kitasatosporales</taxon>
        <taxon>Streptomycetaceae</taxon>
        <taxon>Streptomyces</taxon>
    </lineage>
</organism>
<dbReference type="CDD" id="cd00093">
    <property type="entry name" value="HTH_XRE"/>
    <property type="match status" value="1"/>
</dbReference>
<accession>A0A0N1JZH8</accession>
<keyword evidence="3" id="KW-1185">Reference proteome</keyword>
<evidence type="ECO:0000313" key="2">
    <source>
        <dbReference type="EMBL" id="KPC65953.1"/>
    </source>
</evidence>
<dbReference type="AlphaFoldDB" id="A0A0N1JZH8"/>
<proteinExistence type="predicted"/>
<comment type="caution">
    <text evidence="2">The sequence shown here is derived from an EMBL/GenBank/DDBJ whole genome shotgun (WGS) entry which is preliminary data.</text>
</comment>
<dbReference type="InterPro" id="IPR043917">
    <property type="entry name" value="DUF5753"/>
</dbReference>
<reference evidence="3" key="1">
    <citation type="submission" date="2015-07" db="EMBL/GenBank/DDBJ databases">
        <authorList>
            <person name="Ju K.-S."/>
            <person name="Doroghazi J.R."/>
            <person name="Metcalf W.W."/>
        </authorList>
    </citation>
    <scope>NUCLEOTIDE SEQUENCE [LARGE SCALE GENOMIC DNA]</scope>
    <source>
        <strain evidence="3">NRRL ISP-5002</strain>
    </source>
</reference>
<sequence length="247" mass="27805">MSPSKLSKIENAKLSPSPADVERILSAIGVSDEVKAEYANAARAAATEVTAWRLLQRAGLHKGQQATKALEAQMTTLRLFQSALVPGLLQTPEYIKAVLQRHDLSEDSLARTIAGRIDRQAVLYDGTKSLRFIITEPVLRWRIVSPQMMAAQLDRIVSLSRLSHVDIRVVPLEVQQNDVANHSFVIRDDRMVTVETVHAEVTVTDPRDVQLYVQKFQDFAMTALSGDEMRDMIERIRDGFLREQETR</sequence>
<gene>
    <name evidence="2" type="ORF">ADL29_05800</name>
</gene>
<dbReference type="Pfam" id="PF13560">
    <property type="entry name" value="HTH_31"/>
    <property type="match status" value="1"/>
</dbReference>
<name>A0A0N1JZH8_9ACTN</name>
<evidence type="ECO:0000259" key="1">
    <source>
        <dbReference type="PROSITE" id="PS50943"/>
    </source>
</evidence>